<reference evidence="1 2" key="1">
    <citation type="submission" date="2019-07" db="EMBL/GenBank/DDBJ databases">
        <title>Whole genome shotgun sequence of Halomonas pacifica NBRC 102220.</title>
        <authorList>
            <person name="Hosoyama A."/>
            <person name="Uohara A."/>
            <person name="Ohji S."/>
            <person name="Ichikawa N."/>
        </authorList>
    </citation>
    <scope>NUCLEOTIDE SEQUENCE [LARGE SCALE GENOMIC DNA]</scope>
    <source>
        <strain evidence="1 2">NBRC 102220</strain>
    </source>
</reference>
<proteinExistence type="predicted"/>
<accession>A0A510XBF7</accession>
<sequence>MTQSNVAQPAVGQQAAAGRLSAASNVYAAYIGLDVHKATIAVSVA</sequence>
<keyword evidence="2" id="KW-1185">Reference proteome</keyword>
<name>A0A510XBF7_9GAMM</name>
<comment type="caution">
    <text evidence="1">The sequence shown here is derived from an EMBL/GenBank/DDBJ whole genome shotgun (WGS) entry which is preliminary data.</text>
</comment>
<organism evidence="1 2">
    <name type="scientific">Bisbaumannia pacifica</name>
    <dbReference type="NCBI Taxonomy" id="77098"/>
    <lineage>
        <taxon>Bacteria</taxon>
        <taxon>Pseudomonadati</taxon>
        <taxon>Pseudomonadota</taxon>
        <taxon>Gammaproteobacteria</taxon>
        <taxon>Oceanospirillales</taxon>
        <taxon>Halomonadaceae</taxon>
        <taxon>Bisbaumannia</taxon>
    </lineage>
</organism>
<evidence type="ECO:0000313" key="2">
    <source>
        <dbReference type="Proteomes" id="UP000321275"/>
    </source>
</evidence>
<dbReference type="EMBL" id="BJUK01000049">
    <property type="protein sequence ID" value="GEK48784.1"/>
    <property type="molecule type" value="Genomic_DNA"/>
</dbReference>
<evidence type="ECO:0000313" key="1">
    <source>
        <dbReference type="EMBL" id="GEK48784.1"/>
    </source>
</evidence>
<dbReference type="AlphaFoldDB" id="A0A510XBF7"/>
<protein>
    <submittedName>
        <fullName evidence="1">Uncharacterized protein</fullName>
    </submittedName>
</protein>
<dbReference type="Proteomes" id="UP000321275">
    <property type="component" value="Unassembled WGS sequence"/>
</dbReference>
<gene>
    <name evidence="1" type="ORF">HPA02_30670</name>
</gene>